<evidence type="ECO:0000256" key="5">
    <source>
        <dbReference type="SAM" id="MobiDB-lite"/>
    </source>
</evidence>
<organism evidence="7 8">
    <name type="scientific">Achromobacter deleyi</name>
    <dbReference type="NCBI Taxonomy" id="1353891"/>
    <lineage>
        <taxon>Bacteria</taxon>
        <taxon>Pseudomonadati</taxon>
        <taxon>Pseudomonadota</taxon>
        <taxon>Betaproteobacteria</taxon>
        <taxon>Burkholderiales</taxon>
        <taxon>Alcaligenaceae</taxon>
        <taxon>Achromobacter</taxon>
    </lineage>
</organism>
<dbReference type="InterPro" id="IPR012334">
    <property type="entry name" value="Pectin_lyas_fold"/>
</dbReference>
<feature type="domain" description="Filamentous haemagglutinin FhaB/tRNA nuclease CdiA-like TPS" evidence="6">
    <location>
        <begin position="155"/>
        <end position="269"/>
    </location>
</feature>
<evidence type="ECO:0000313" key="8">
    <source>
        <dbReference type="Proteomes" id="UP000494111"/>
    </source>
</evidence>
<dbReference type="Gene3D" id="2.160.20.10">
    <property type="entry name" value="Single-stranded right-handed beta-helix, Pectin lyase-like"/>
    <property type="match status" value="1"/>
</dbReference>
<evidence type="ECO:0000256" key="2">
    <source>
        <dbReference type="ARBA" id="ARBA00022525"/>
    </source>
</evidence>
<name>A0A6S7A379_9BURK</name>
<dbReference type="SMART" id="SM00912">
    <property type="entry name" value="Haemagg_act"/>
    <property type="match status" value="1"/>
</dbReference>
<dbReference type="SUPFAM" id="SSF51126">
    <property type="entry name" value="Pectin lyase-like"/>
    <property type="match status" value="1"/>
</dbReference>
<dbReference type="Pfam" id="PF12545">
    <property type="entry name" value="DUF3739"/>
    <property type="match status" value="1"/>
</dbReference>
<dbReference type="GO" id="GO:0005576">
    <property type="term" value="C:extracellular region"/>
    <property type="evidence" value="ECO:0007669"/>
    <property type="project" value="UniProtKB-SubCell"/>
</dbReference>
<evidence type="ECO:0000256" key="1">
    <source>
        <dbReference type="ARBA" id="ARBA00004613"/>
    </source>
</evidence>
<dbReference type="InterPro" id="IPR050909">
    <property type="entry name" value="Bact_Autotransporter_VF"/>
</dbReference>
<dbReference type="PANTHER" id="PTHR12338">
    <property type="entry name" value="AUTOTRANSPORTER"/>
    <property type="match status" value="1"/>
</dbReference>
<dbReference type="NCBIfam" id="TIGR01901">
    <property type="entry name" value="adhes_NPXG"/>
    <property type="match status" value="1"/>
</dbReference>
<protein>
    <recommendedName>
        <fullName evidence="6">Filamentous haemagglutinin FhaB/tRNA nuclease CdiA-like TPS domain-containing protein</fullName>
    </recommendedName>
</protein>
<keyword evidence="3" id="KW-0732">Signal</keyword>
<dbReference type="Pfam" id="PF05860">
    <property type="entry name" value="TPS"/>
    <property type="match status" value="1"/>
</dbReference>
<dbReference type="InterPro" id="IPR008638">
    <property type="entry name" value="FhaB/CdiA-like_TPS"/>
</dbReference>
<proteinExistence type="predicted"/>
<dbReference type="PANTHER" id="PTHR12338:SF8">
    <property type="entry name" value="HEME_HEMOPEXIN-BINDING PROTEIN"/>
    <property type="match status" value="1"/>
</dbReference>
<evidence type="ECO:0000256" key="3">
    <source>
        <dbReference type="ARBA" id="ARBA00022729"/>
    </source>
</evidence>
<evidence type="ECO:0000313" key="7">
    <source>
        <dbReference type="EMBL" id="CAB3652745.1"/>
    </source>
</evidence>
<dbReference type="RefSeq" id="WP_175190947.1">
    <property type="nucleotide sequence ID" value="NZ_CADIJO010000001.1"/>
</dbReference>
<feature type="compositionally biased region" description="Low complexity" evidence="5">
    <location>
        <begin position="9"/>
        <end position="27"/>
    </location>
</feature>
<feature type="coiled-coil region" evidence="4">
    <location>
        <begin position="98"/>
        <end position="125"/>
    </location>
</feature>
<gene>
    <name evidence="7" type="ORF">LMG3458_00159</name>
</gene>
<dbReference type="Proteomes" id="UP000494111">
    <property type="component" value="Unassembled WGS sequence"/>
</dbReference>
<evidence type="ECO:0000256" key="4">
    <source>
        <dbReference type="SAM" id="Coils"/>
    </source>
</evidence>
<keyword evidence="4" id="KW-0175">Coiled coil</keyword>
<comment type="subcellular location">
    <subcellularLocation>
        <location evidence="1">Secreted</location>
    </subcellularLocation>
</comment>
<sequence>MSSSTSAQPAARSASTVRSTAPAVAPRRSARRRAGWRLRPLSQAMAILALAGGWNGASQAQTRAFSPGWFADKNAVQSTAQRTGRMPDGSLAGIGTSARQQAEARQQLQKSLDNLNRTAAAVAAQQAAQAAARAAAAANGANVPDGLVEGGLWEARGALAKWEGAKAARASTEGGRQVVTIEQTQSRAILNWDTFNVGRNTTVQFKQNASDAVLNRVVGASAKPSEIQGAIKADGSVLVVNQNGVIFTGTSQVNVRNLVAAAATITDTQFRDQGIYTDTDGTLPAFKDAIGQVQVLAGAQIDTAVSNTATRGGGYVLLLGSEVRNGGAITTPGGQVTLAAGDDFYIRKGYGTDGNLKSTTTGNEVSATFKPGSTAGRVTNTGLVSAPTGDITLTGRQVRQDGVLVATTDIGTRGAIHLLNRAGDATGSVTLGADSVTAVLLEASAVTGLDSQRAAAIKTLDGRPDNKTGGVFDNLSTIADRRDLSRIEVVTGNLATFESGSTTVATGGQIAVSARKQTLLDSGAQVDVAGAIGVHVSMESNNLQINVQGNEQRDAPVNRDSKLLNSNDVWVDRRALVKVASGTNGYAGDRWYTSGGLLEVGGYLATSGHTAAEWLAQGGTATFTGGELVTRTGSNINLSGGTLDVQDGIIRQSWLRGSDGRLYEVSRAPGDLLYTGLYKGFEQEHARWGEKATRVFYNPLIAPRERFENGYTVGRDAGSLVVATTKAQLAGDVTGEVYQGARQIDAPQWDLEGYYQSQSALARRAQLVVGSYTALYDAASGLLNWGLTGLAQQVVVGTGAAGVDEIRLDTAWLNAIGLGYVRLAGKARVAVEQAVALAPGAGLVLYAPQVDINASISAAAGRIQAGNMLRQLSDNGRVEDTPVKAAAGKPTGVTLAQGAVLDVGGLWSNLSLNPAASPGIAYRNGGSVAVRSTGDVSLAPGSAVDASGGAAMLATGKTRNGRGGDILLEAGSGGATGALSQHAALSGYGVDGGGKLTLQAYQVRIVRADALSDPAPTGVSVLADNAFAQGFSQYDVIGTHGLEVASGAQLLVRMPVQRYASGARAAQDKAQALQVWTPALYQEDPLKSVLTQRRGASVLLQTGTLLSSPNDVAGSSLVVADGARVEVDPGQRIALAGIGQITLNGVFNAWSGRITVSMVGDTQMEDLTAQGSGRSIWVGEHARLDVAARAATAVNRDGQTYGKVLDGGVITLGSAVDLAKGNVIAPNAFVVLRPGSELDASGSAATLLVNGVPTEVASAGGAIAISSGNGLYLDGRMVARAGGAGVAGGSLTLGLDGPAYKSSPIQNRVKGARNFVLSQDAAADALAGYGDAAAAADHLVYGRAALGASQVEQGGFDTLNLLVNGQLGFSEDVTLRLNNSLRLMSGSLGMTADARPTANVLLAAPYVLLGGATDTNAKEGYERPSGSLPPALRTSESVLRVNAGLIDIRDNVKLDALTTNRSPSGQVVSYTGTGFPMAELYSQGDIRILGGLGTLDRTNLVYTTQLSTPGSLTLTAAQIYPETGAIVRVIAGIGGKRNGQSGYEEGSRLIVGRSTQDVPDMPYSAFGSLMMAADIIEQGGVLRVPMGLLEIGKADDRAGVTSRVTLLPGSVTSVSSRGLVMPYGGTVDGVSYKYIGQDVLLTGQGAGTLDGQLTRGIALGSENVRIQEGALVDVSGGGQLLGAGFVSGRGGSTDARFSPLVQFNGQGGGFTLPGLATNPVYALVPGAQPRVAPTAPDAGQSQPQIGQQVTIGAGVPGLPAGTYTLMPATYALMPGAFRVEINGAAQGQASAGAQALRNGSWSIAGRLGNSAAGTADAIAKQFLVTSGQVLRQYSQYNEMDYATFVAAEATRRGIPRAILPADALTLKIGLASATPGQEFYFAGKADFSAGAGGYGGTFAVISKNSTRDWAEVTAPGAGRTPGFVGISLDAGQLNALAAPRMVLGAVPSVDYANNSNLVHMGYGGSHFGGLTLRSGAMLRAEEVMLITSAPEAGILIERGAGINTIGRGRTLFDSTNGYSYAPSTSSMLAVSNGWLNVLPPAEDLLPAGSGPIRIGVCSTPGCTGEAQLYTEGTLAAATNKAFELDSSASYGARYLTLAVGAVNAGSEQALAAAAARGGMTSGLTLNQSLLNRLMAGDTRYGAPALEMLTLAVADSFNFFDGVTLDTTDPVTGKSRLQTLALTTPAIYGYGQAGDVATIRAGNLIWNGSVIAPAAVIPNGAGTGSGRLRIEAERIELGYGPYTQPLGTLDNARLTLGFADVTLRATDRITANHQGSLKVYQTRGAYDTATGWQYSGGSLTLETPLLTGEAGSVNRIQAGNAITLNPLAGTTSAPVPRGLGADLTLDAGAVTLNGRIALPTGKLTVRADNALTLNPGADLDLAGRPVLFDDVVKYSWGGDVTLESRHGDIVQAAGSRIDLSARYNRAGRLTAIALDPNAGRVDLQGSILGSASGDYEAGGTRVPYAYGGADIRAQQVDFAALNQRLNDGQVYGSRSLQLKRGNLVIGDGVRAREVNISVDAGSLTVAGRIDASGAGVGSIRLSARDGLRLAGNALLDAHGTDLRVDSYGKIIDSPNRAIVELNAGKGKLQLDSGARIDLRAGTDSARNDGLPRGTLELNAPRLGGITGGDIDIDARGPLDIRGARSIAVNGVWVYTDAPAGTENNAGGKPYQVIDQAYLNQLNSDSRDFIDNALANRNLLDNKLAGLRPYADALHLRPGVEIRSATPDGDLVVQGDLDLSGMRYASLNPHTPLNPAIYGSGEVGNLVIRAGGDLQIHGSINDGFAPPPDVKQDADGWRLLPGFDFLGGDLVTPHAGVTLAAGTQFPGGVVLNYAVPLQGATYLPGTVLPVTAQLARPLTLAAGTVLSSAILNPNGSVAYAAGTVLPQALTLPENMQLSAGWRVMVNTFLGPVTWPAGIALPNLPDATFQANAVKLASAITLPRGGLIPSGTKVQLPAGVDYVDLRPAVNGVQGQAWAVAPMLPEGTQSWSMRLAGGADLSGADTRTTQYGTARGNLVLADSHYGMYGIDAPGNYKWSQQAADDLGMPELFDTVIDDQFIKEIAGIDTASEFCRYSPEYCIPNDPRNYIGKPATARFSVLRTGTGDLDLVAGGDVRMQSLYGVYTAGTSTQATRANDPYNQPRHAGPGGRVLADANQAFDAFVDGGPQSVYRAWYPDGGGNLTIRAGANLIGDTIARPQGSYGRPVDTSVAYNSADVGNWLWRQGSGDAPIGQKRPTAWWISFGTYASLNDGQQGDELIGFTGFGTLGGGNLSVDVGGNAGLQLSHALAFTERQINGRSQSLVLAVGSTGRVLADGSLALTGGGDIDLRVGGQLNPALPIMFESPGAVTNLRGQTLLRAASLGRLDPLYNVLAARDVRGLDRFQAADATPSGAPVLNVGDSAFRIDSLRDLAIGAADDPGRVLVPVSMPYLQADGTPGIHGSQSWFSLWTANSAVDVFSAGGNVAPVAPRTPGYDTVITYPSQLSAVAANGSIYYKTAFTLAPGHAARLDLLAGQSIYGGDAPVGRSSASPDSVASIFKPAFVGKVPDPNSSAILWGPTTLSRDGAYGDLVLFAFGPGSAATTGQTEPSRFYAMDGDLVGVTSGRLIRFGSPNTLTGKQWYSGGGPVRMLAGRDIVGSGSPVGSMDWTMYPLTFTYNNNLFVHGDPRDISLVRAGRDIIESNFTVAGPGTLEISAGRNILMADKAAATSLGPVVPGDLRPGASIALQAGLSAQGADYAGFLRRYLDTDHVADPARPLTDQGVPFKTYENELLLWLTQTYGFAGSTADARAFFDALAPEQQRIFARLVYFAELRAGGREYNDKASPRLGSYLRGRQAIAALFPHQDSYDGSITMYGGAGVQTRNGGDIQVLTPGGAQVYGIEGAAPPSTAGVVTQGRGGIDFYARDSILLGQSRVMTTFGGSILAWSAQGDINAGRGSKTTVVYTPPFRRYDGVGNISLSPAAPATGAGIATLAPLAEVPAGDVDLYAPLGTIDAGEAGIRVSGNVNIAAQTVLNAANIKAKGESTGIPVTAAVNTGALTSASSAATTAVNAAQDSAQRSQNQARQNQPSIINVQILGYGAEPVAGSTPQAPAGAAQEVSSYRPNNMVQVVGDGALTPAQLAKLSSEERQAFGL</sequence>
<evidence type="ECO:0000259" key="6">
    <source>
        <dbReference type="SMART" id="SM00912"/>
    </source>
</evidence>
<reference evidence="7 8" key="1">
    <citation type="submission" date="2020-04" db="EMBL/GenBank/DDBJ databases">
        <authorList>
            <person name="De Canck E."/>
        </authorList>
    </citation>
    <scope>NUCLEOTIDE SEQUENCE [LARGE SCALE GENOMIC DNA]</scope>
    <source>
        <strain evidence="7 8">LMG 3458</strain>
    </source>
</reference>
<dbReference type="InterPro" id="IPR021026">
    <property type="entry name" value="Filamn_hemagglutn_DUF3739"/>
</dbReference>
<keyword evidence="2" id="KW-0964">Secreted</keyword>
<dbReference type="EMBL" id="CADIJO010000001">
    <property type="protein sequence ID" value="CAB3652745.1"/>
    <property type="molecule type" value="Genomic_DNA"/>
</dbReference>
<feature type="region of interest" description="Disordered" evidence="5">
    <location>
        <begin position="1"/>
        <end position="35"/>
    </location>
</feature>
<accession>A0A6S7A379</accession>
<dbReference type="InterPro" id="IPR011050">
    <property type="entry name" value="Pectin_lyase_fold/virulence"/>
</dbReference>